<dbReference type="PANTHER" id="PTHR13160">
    <property type="entry name" value="OLIGOSACCHARYLTRANSFERASE COMPLEX SUBUNIT OSTC"/>
    <property type="match status" value="1"/>
</dbReference>
<dbReference type="EMBL" id="FNXT01001140">
    <property type="protein sequence ID" value="SZX72522.1"/>
    <property type="molecule type" value="Genomic_DNA"/>
</dbReference>
<feature type="transmembrane region" description="Helical" evidence="6">
    <location>
        <begin position="107"/>
        <end position="130"/>
    </location>
</feature>
<evidence type="ECO:0008006" key="9">
    <source>
        <dbReference type="Google" id="ProtNLM"/>
    </source>
</evidence>
<dbReference type="Pfam" id="PF04756">
    <property type="entry name" value="OST3_OST6"/>
    <property type="match status" value="1"/>
</dbReference>
<protein>
    <recommendedName>
        <fullName evidence="9">Oligosaccharyltransferase complex subunit</fullName>
    </recommendedName>
</protein>
<evidence type="ECO:0000256" key="2">
    <source>
        <dbReference type="ARBA" id="ARBA00009376"/>
    </source>
</evidence>
<keyword evidence="4 6" id="KW-1133">Transmembrane helix</keyword>
<dbReference type="GO" id="GO:0008250">
    <property type="term" value="C:oligosaccharyltransferase complex"/>
    <property type="evidence" value="ECO:0007669"/>
    <property type="project" value="InterPro"/>
</dbReference>
<feature type="transmembrane region" description="Helical" evidence="6">
    <location>
        <begin position="20"/>
        <end position="40"/>
    </location>
</feature>
<feature type="transmembrane region" description="Helical" evidence="6">
    <location>
        <begin position="74"/>
        <end position="95"/>
    </location>
</feature>
<evidence type="ECO:0000256" key="4">
    <source>
        <dbReference type="ARBA" id="ARBA00022989"/>
    </source>
</evidence>
<proteinExistence type="inferred from homology"/>
<evidence type="ECO:0000256" key="1">
    <source>
        <dbReference type="ARBA" id="ARBA00004141"/>
    </source>
</evidence>
<evidence type="ECO:0000256" key="5">
    <source>
        <dbReference type="ARBA" id="ARBA00023136"/>
    </source>
</evidence>
<keyword evidence="5 6" id="KW-0472">Membrane</keyword>
<name>A0A383W5V7_TETOB</name>
<dbReference type="AlphaFoldDB" id="A0A383W5V7"/>
<evidence type="ECO:0000256" key="3">
    <source>
        <dbReference type="ARBA" id="ARBA00022692"/>
    </source>
</evidence>
<dbReference type="STRING" id="3088.A0A383W5V7"/>
<keyword evidence="3 6" id="KW-0812">Transmembrane</keyword>
<sequence length="140" mass="15308">MPGLIETIVTKVEEFELPKASTVCSLVILSYFLVTAGIAYDIINEPPAVGAVQDEATGKVKPVTFMPHRMNGQYIIEGISGAMMYTLGGLSLIALDQCQSKRTDYKLRIILVSLGGFGLVMAYSAVMTFLNIKMPGYMRY</sequence>
<keyword evidence="8" id="KW-1185">Reference proteome</keyword>
<comment type="subcellular location">
    <subcellularLocation>
        <location evidence="1">Membrane</location>
        <topology evidence="1">Multi-pass membrane protein</topology>
    </subcellularLocation>
</comment>
<dbReference type="PANTHER" id="PTHR13160:SF4">
    <property type="entry name" value="OLIGOSACCHARYLTRANSFERASE COMPLEX SUBUNIT OSTC"/>
    <property type="match status" value="1"/>
</dbReference>
<evidence type="ECO:0000313" key="8">
    <source>
        <dbReference type="Proteomes" id="UP000256970"/>
    </source>
</evidence>
<evidence type="ECO:0000313" key="7">
    <source>
        <dbReference type="EMBL" id="SZX72522.1"/>
    </source>
</evidence>
<dbReference type="Proteomes" id="UP000256970">
    <property type="component" value="Unassembled WGS sequence"/>
</dbReference>
<dbReference type="InterPro" id="IPR021149">
    <property type="entry name" value="OligosaccharylTrfase_OST3/OST6"/>
</dbReference>
<dbReference type="InterPro" id="IPR042416">
    <property type="entry name" value="OSTC"/>
</dbReference>
<organism evidence="7 8">
    <name type="scientific">Tetradesmus obliquus</name>
    <name type="common">Green alga</name>
    <name type="synonym">Acutodesmus obliquus</name>
    <dbReference type="NCBI Taxonomy" id="3088"/>
    <lineage>
        <taxon>Eukaryota</taxon>
        <taxon>Viridiplantae</taxon>
        <taxon>Chlorophyta</taxon>
        <taxon>core chlorophytes</taxon>
        <taxon>Chlorophyceae</taxon>
        <taxon>CS clade</taxon>
        <taxon>Sphaeropleales</taxon>
        <taxon>Scenedesmaceae</taxon>
        <taxon>Tetradesmus</taxon>
    </lineage>
</organism>
<accession>A0A383W5V7</accession>
<gene>
    <name evidence="7" type="ORF">BQ4739_LOCUS12694</name>
</gene>
<reference evidence="7 8" key="1">
    <citation type="submission" date="2016-10" db="EMBL/GenBank/DDBJ databases">
        <authorList>
            <person name="Cai Z."/>
        </authorList>
    </citation>
    <scope>NUCLEOTIDE SEQUENCE [LARGE SCALE GENOMIC DNA]</scope>
</reference>
<comment type="similarity">
    <text evidence="2">Belongs to the OSTC family.</text>
</comment>
<evidence type="ECO:0000256" key="6">
    <source>
        <dbReference type="SAM" id="Phobius"/>
    </source>
</evidence>